<proteinExistence type="inferred from homology"/>
<comment type="cofactor">
    <cofactor evidence="1 5">
        <name>heme</name>
        <dbReference type="ChEBI" id="CHEBI:30413"/>
    </cofactor>
</comment>
<dbReference type="GO" id="GO:0004497">
    <property type="term" value="F:monooxygenase activity"/>
    <property type="evidence" value="ECO:0007669"/>
    <property type="project" value="InterPro"/>
</dbReference>
<evidence type="ECO:0000256" key="1">
    <source>
        <dbReference type="ARBA" id="ARBA00001971"/>
    </source>
</evidence>
<keyword evidence="6" id="KW-0812">Transmembrane</keyword>
<dbReference type="eggNOG" id="KOG0684">
    <property type="taxonomic scope" value="Eukaryota"/>
</dbReference>
<dbReference type="AlphaFoldDB" id="U1HL53"/>
<dbReference type="InterPro" id="IPR036396">
    <property type="entry name" value="Cyt_P450_sf"/>
</dbReference>
<protein>
    <recommendedName>
        <fullName evidence="9">Cytochrome P450</fullName>
    </recommendedName>
</protein>
<keyword evidence="6" id="KW-0472">Membrane</keyword>
<dbReference type="SUPFAM" id="SSF48264">
    <property type="entry name" value="Cytochrome P450"/>
    <property type="match status" value="1"/>
</dbReference>
<comment type="similarity">
    <text evidence="2">Belongs to the cytochrome P450 family.</text>
</comment>
<organism evidence="7 8">
    <name type="scientific">Endocarpon pusillum (strain Z07020 / HMAS-L-300199)</name>
    <name type="common">Lichen-forming fungus</name>
    <dbReference type="NCBI Taxonomy" id="1263415"/>
    <lineage>
        <taxon>Eukaryota</taxon>
        <taxon>Fungi</taxon>
        <taxon>Dikarya</taxon>
        <taxon>Ascomycota</taxon>
        <taxon>Pezizomycotina</taxon>
        <taxon>Eurotiomycetes</taxon>
        <taxon>Chaetothyriomycetidae</taxon>
        <taxon>Verrucariales</taxon>
        <taxon>Verrucariaceae</taxon>
        <taxon>Endocarpon</taxon>
    </lineage>
</organism>
<dbReference type="RefSeq" id="XP_007804729.1">
    <property type="nucleotide sequence ID" value="XM_007806538.1"/>
</dbReference>
<name>U1HL53_ENDPU</name>
<gene>
    <name evidence="7" type="ORF">EPUS_03691</name>
</gene>
<dbReference type="GO" id="GO:0016705">
    <property type="term" value="F:oxidoreductase activity, acting on paired donors, with incorporation or reduction of molecular oxygen"/>
    <property type="evidence" value="ECO:0007669"/>
    <property type="project" value="InterPro"/>
</dbReference>
<reference evidence="8" key="1">
    <citation type="journal article" date="2014" name="BMC Genomics">
        <title>Genome characteristics reveal the impact of lichenization on lichen-forming fungus Endocarpon pusillum Hedwig (Verrucariales, Ascomycota).</title>
        <authorList>
            <person name="Wang Y.-Y."/>
            <person name="Liu B."/>
            <person name="Zhang X.-Y."/>
            <person name="Zhou Q.-M."/>
            <person name="Zhang T."/>
            <person name="Li H."/>
            <person name="Yu Y.-F."/>
            <person name="Zhang X.-L."/>
            <person name="Hao X.-Y."/>
            <person name="Wang M."/>
            <person name="Wang L."/>
            <person name="Wei J.-C."/>
        </authorList>
    </citation>
    <scope>NUCLEOTIDE SEQUENCE [LARGE SCALE GENOMIC DNA]</scope>
    <source>
        <strain evidence="8">Z07020 / HMAS-L-300199</strain>
    </source>
</reference>
<evidence type="ECO:0000313" key="8">
    <source>
        <dbReference type="Proteomes" id="UP000019373"/>
    </source>
</evidence>
<dbReference type="HOGENOM" id="CLU_018012_4_2_1"/>
<dbReference type="GO" id="GO:0005506">
    <property type="term" value="F:iron ion binding"/>
    <property type="evidence" value="ECO:0007669"/>
    <property type="project" value="InterPro"/>
</dbReference>
<feature type="transmembrane region" description="Helical" evidence="6">
    <location>
        <begin position="12"/>
        <end position="30"/>
    </location>
</feature>
<feature type="binding site" description="axial binding residue" evidence="5">
    <location>
        <position position="444"/>
    </location>
    <ligand>
        <name>heme</name>
        <dbReference type="ChEBI" id="CHEBI:30413"/>
    </ligand>
    <ligandPart>
        <name>Fe</name>
        <dbReference type="ChEBI" id="CHEBI:18248"/>
    </ligandPart>
</feature>
<keyword evidence="6" id="KW-1133">Transmembrane helix</keyword>
<evidence type="ECO:0000256" key="6">
    <source>
        <dbReference type="SAM" id="Phobius"/>
    </source>
</evidence>
<dbReference type="GO" id="GO:0020037">
    <property type="term" value="F:heme binding"/>
    <property type="evidence" value="ECO:0007669"/>
    <property type="project" value="InterPro"/>
</dbReference>
<dbReference type="Pfam" id="PF00067">
    <property type="entry name" value="p450"/>
    <property type="match status" value="1"/>
</dbReference>
<accession>U1HL53</accession>
<evidence type="ECO:0000256" key="2">
    <source>
        <dbReference type="ARBA" id="ARBA00010617"/>
    </source>
</evidence>
<evidence type="ECO:0000256" key="5">
    <source>
        <dbReference type="PIRSR" id="PIRSR602403-1"/>
    </source>
</evidence>
<evidence type="ECO:0000256" key="3">
    <source>
        <dbReference type="ARBA" id="ARBA00022723"/>
    </source>
</evidence>
<dbReference type="InterPro" id="IPR002403">
    <property type="entry name" value="Cyt_P450_E_grp-IV"/>
</dbReference>
<dbReference type="CDD" id="cd11040">
    <property type="entry name" value="CYP7_CYP8-like"/>
    <property type="match status" value="1"/>
</dbReference>
<keyword evidence="5" id="KW-0349">Heme</keyword>
<sequence>MSPATTMADIKTIGPFVVGVVVLLGLARLIEKVLGIQKHSSEPPFIPSKVPYFGHLYFIIRRGVSYYAELTAQYRKKIYSLAMPGGRLYVVNSPEVIGAIQKLPRVLSFWFIEASLTRNLGGISDKANDILLDNARGDKGSNSLVIDGMKATHQAMAGEHLETLTAQAIQRAEKELRLLETSGTENVVDLWEWTQHVFSMAVSRAVYGPNNPYEDLMVERGLVEFSDHTVTFLTGLPPWIFVRKAYKARERIVSAFHQFFAQKSDEKASKLVQVRAKVLRDYGIPEADVARFESVNGFGILLNLLPTAFWTLFHVLADAQLLEVVREEAKAALGSQKGDAILGEAVDLTAADRLPTLSSILMESLRYHTAGAAVRMVMEDHMLDGKFLLKSDNYVLIPNHGAHFDTEAWGANVTEFDAYRFDKRHGAKVHPTAFRGFGGGVNLCPGRTFASRIIVLIVASLVQRFDVEPITKSGGWEDPGRDETSMAIVLARPREKVMVMCTLMWY</sequence>
<keyword evidence="8" id="KW-1185">Reference proteome</keyword>
<dbReference type="PANTHER" id="PTHR47582">
    <property type="entry name" value="P450, PUTATIVE (EUROFUNG)-RELATED"/>
    <property type="match status" value="1"/>
</dbReference>
<dbReference type="PRINTS" id="PR00465">
    <property type="entry name" value="EP450IV"/>
</dbReference>
<evidence type="ECO:0000313" key="7">
    <source>
        <dbReference type="EMBL" id="ERF69699.1"/>
    </source>
</evidence>
<keyword evidence="3 5" id="KW-0479">Metal-binding</keyword>
<keyword evidence="4 5" id="KW-0408">Iron</keyword>
<dbReference type="PANTHER" id="PTHR47582:SF1">
    <property type="entry name" value="P450, PUTATIVE (EUROFUNG)-RELATED"/>
    <property type="match status" value="1"/>
</dbReference>
<dbReference type="OrthoDB" id="3366823at2759"/>
<dbReference type="Proteomes" id="UP000019373">
    <property type="component" value="Unassembled WGS sequence"/>
</dbReference>
<dbReference type="InterPro" id="IPR053007">
    <property type="entry name" value="CYP450_monoxygenase_sec-met"/>
</dbReference>
<dbReference type="Gene3D" id="1.10.630.10">
    <property type="entry name" value="Cytochrome P450"/>
    <property type="match status" value="1"/>
</dbReference>
<dbReference type="InterPro" id="IPR001128">
    <property type="entry name" value="Cyt_P450"/>
</dbReference>
<evidence type="ECO:0000256" key="4">
    <source>
        <dbReference type="ARBA" id="ARBA00023004"/>
    </source>
</evidence>
<evidence type="ECO:0008006" key="9">
    <source>
        <dbReference type="Google" id="ProtNLM"/>
    </source>
</evidence>
<dbReference type="EMBL" id="KE721401">
    <property type="protein sequence ID" value="ERF69699.1"/>
    <property type="molecule type" value="Genomic_DNA"/>
</dbReference>
<dbReference type="GeneID" id="19238730"/>
<dbReference type="OMA" id="FWFIEAS"/>